<accession>A0A9N8MI89</accession>
<proteinExistence type="predicted"/>
<sequence length="29" mass="3237">MTLIIGEKKAHIIDNSILIKKTINSKSNI</sequence>
<organism evidence="1 2">
    <name type="scientific">Chryseobacterium aquaeductus</name>
    <dbReference type="NCBI Taxonomy" id="2675056"/>
    <lineage>
        <taxon>Bacteria</taxon>
        <taxon>Pseudomonadati</taxon>
        <taxon>Bacteroidota</taxon>
        <taxon>Flavobacteriia</taxon>
        <taxon>Flavobacteriales</taxon>
        <taxon>Weeksellaceae</taxon>
        <taxon>Chryseobacterium group</taxon>
        <taxon>Chryseobacterium</taxon>
    </lineage>
</organism>
<name>A0A9N8MI89_9FLAO</name>
<dbReference type="EMBL" id="CAJIMS010000001">
    <property type="protein sequence ID" value="CAD7813094.1"/>
    <property type="molecule type" value="Genomic_DNA"/>
</dbReference>
<evidence type="ECO:0000313" key="2">
    <source>
        <dbReference type="Proteomes" id="UP000662618"/>
    </source>
</evidence>
<gene>
    <name evidence="1" type="ORF">CHRY9390_02608</name>
</gene>
<dbReference type="AlphaFoldDB" id="A0A9N8MI89"/>
<reference evidence="1" key="1">
    <citation type="submission" date="2020-12" db="EMBL/GenBank/DDBJ databases">
        <authorList>
            <person name="Rodrigo-Torres L."/>
            <person name="Arahal R. D."/>
            <person name="Lucena T."/>
        </authorList>
    </citation>
    <scope>NUCLEOTIDE SEQUENCE</scope>
    <source>
        <strain evidence="1">CECT 9390</strain>
    </source>
</reference>
<comment type="caution">
    <text evidence="1">The sequence shown here is derived from an EMBL/GenBank/DDBJ whole genome shotgun (WGS) entry which is preliminary data.</text>
</comment>
<keyword evidence="2" id="KW-1185">Reference proteome</keyword>
<evidence type="ECO:0000313" key="1">
    <source>
        <dbReference type="EMBL" id="CAD7813094.1"/>
    </source>
</evidence>
<protein>
    <submittedName>
        <fullName evidence="1">Uncharacterized protein</fullName>
    </submittedName>
</protein>
<dbReference type="Proteomes" id="UP000662618">
    <property type="component" value="Unassembled WGS sequence"/>
</dbReference>